<dbReference type="Proteomes" id="UP000029533">
    <property type="component" value="Unassembled WGS sequence"/>
</dbReference>
<evidence type="ECO:0000259" key="2">
    <source>
        <dbReference type="Pfam" id="PF18291"/>
    </source>
</evidence>
<evidence type="ECO:0000313" key="4">
    <source>
        <dbReference type="Proteomes" id="UP000029533"/>
    </source>
</evidence>
<evidence type="ECO:0000256" key="1">
    <source>
        <dbReference type="SAM" id="MobiDB-lite"/>
    </source>
</evidence>
<dbReference type="InterPro" id="IPR041607">
    <property type="entry name" value="HU-HIG"/>
</dbReference>
<sequence>MYIMARVKYTVRENKKLGKHSFYAVPIPNDTLTFAELCREACDNTSIEPSIMQAAVTDFMKVVQRNVLKGFRCNLGDKFLTVYPNLQCSVKDTDKVTATAKMVNAANGRSRLGCTVSIKFSQQFAAEVSWQKVDNRGVAIEEDNIVEEGKEHQPGGKPGGGGAGVNPPLPGGTVEG</sequence>
<dbReference type="Pfam" id="PF18291">
    <property type="entry name" value="HU-HIG"/>
    <property type="match status" value="1"/>
</dbReference>
<name>A0AAW3FIW3_9BACT</name>
<evidence type="ECO:0000313" key="3">
    <source>
        <dbReference type="EMBL" id="KGF29938.1"/>
    </source>
</evidence>
<dbReference type="AlphaFoldDB" id="A0AAW3FIW3"/>
<proteinExistence type="predicted"/>
<feature type="domain" description="HU" evidence="2">
    <location>
        <begin position="7"/>
        <end position="104"/>
    </location>
</feature>
<reference evidence="3 4" key="1">
    <citation type="submission" date="2014-07" db="EMBL/GenBank/DDBJ databases">
        <authorList>
            <person name="McCorrison J."/>
            <person name="Sanka R."/>
            <person name="Torralba M."/>
            <person name="Gillis M."/>
            <person name="Haft D.H."/>
            <person name="Methe B."/>
            <person name="Sutton G."/>
            <person name="Nelson K.E."/>
        </authorList>
    </citation>
    <scope>NUCLEOTIDE SEQUENCE [LARGE SCALE GENOMIC DNA]</scope>
    <source>
        <strain evidence="3 4">DNF00424</strain>
    </source>
</reference>
<organism evidence="3 4">
    <name type="scientific">Prevotella histicola JCM 15637 = DNF00424</name>
    <dbReference type="NCBI Taxonomy" id="1236504"/>
    <lineage>
        <taxon>Bacteria</taxon>
        <taxon>Pseudomonadati</taxon>
        <taxon>Bacteroidota</taxon>
        <taxon>Bacteroidia</taxon>
        <taxon>Bacteroidales</taxon>
        <taxon>Prevotellaceae</taxon>
        <taxon>Prevotella</taxon>
    </lineage>
</organism>
<protein>
    <recommendedName>
        <fullName evidence="2">HU domain-containing protein</fullName>
    </recommendedName>
</protein>
<accession>A0AAW3FIW3</accession>
<comment type="caution">
    <text evidence="3">The sequence shown here is derived from an EMBL/GenBank/DDBJ whole genome shotgun (WGS) entry which is preliminary data.</text>
</comment>
<dbReference type="EMBL" id="JRNJ01000022">
    <property type="protein sequence ID" value="KGF29938.1"/>
    <property type="molecule type" value="Genomic_DNA"/>
</dbReference>
<feature type="region of interest" description="Disordered" evidence="1">
    <location>
        <begin position="144"/>
        <end position="176"/>
    </location>
</feature>
<gene>
    <name evidence="3" type="ORF">HMPREF2132_01820</name>
</gene>